<dbReference type="GO" id="GO:0008237">
    <property type="term" value="F:metallopeptidase activity"/>
    <property type="evidence" value="ECO:0007669"/>
    <property type="project" value="UniProtKB-KW"/>
</dbReference>
<dbReference type="InterPro" id="IPR024079">
    <property type="entry name" value="MetalloPept_cat_dom_sf"/>
</dbReference>
<evidence type="ECO:0000256" key="1">
    <source>
        <dbReference type="SAM" id="SignalP"/>
    </source>
</evidence>
<reference evidence="3" key="2">
    <citation type="journal article" date="2021" name="PeerJ">
        <title>Extensive microbial diversity within the chicken gut microbiome revealed by metagenomics and culture.</title>
        <authorList>
            <person name="Gilroy R."/>
            <person name="Ravi A."/>
            <person name="Getino M."/>
            <person name="Pursley I."/>
            <person name="Horton D.L."/>
            <person name="Alikhan N.F."/>
            <person name="Baker D."/>
            <person name="Gharbi K."/>
            <person name="Hall N."/>
            <person name="Watson M."/>
            <person name="Adriaenssens E.M."/>
            <person name="Foster-Nyarko E."/>
            <person name="Jarju S."/>
            <person name="Secka A."/>
            <person name="Antonio M."/>
            <person name="Oren A."/>
            <person name="Chaudhuri R.R."/>
            <person name="La Ragione R."/>
            <person name="Hildebrand F."/>
            <person name="Pallen M.J."/>
        </authorList>
    </citation>
    <scope>NUCLEOTIDE SEQUENCE</scope>
    <source>
        <strain evidence="3">G3-3990</strain>
    </source>
</reference>
<dbReference type="SUPFAM" id="SSF55486">
    <property type="entry name" value="Metalloproteases ('zincins'), catalytic domain"/>
    <property type="match status" value="1"/>
</dbReference>
<dbReference type="Pfam" id="PF05547">
    <property type="entry name" value="Peptidase_M6"/>
    <property type="match status" value="1"/>
</dbReference>
<dbReference type="EMBL" id="JADIMG010000073">
    <property type="protein sequence ID" value="MBO8460214.1"/>
    <property type="molecule type" value="Genomic_DNA"/>
</dbReference>
<protein>
    <submittedName>
        <fullName evidence="3">M6 family metalloprotease domain-containing protein</fullName>
    </submittedName>
</protein>
<dbReference type="NCBIfam" id="TIGR03296">
    <property type="entry name" value="M6dom_TIGR03296"/>
    <property type="match status" value="1"/>
</dbReference>
<dbReference type="AlphaFoldDB" id="A0A9D9HTX8"/>
<keyword evidence="1" id="KW-0732">Signal</keyword>
<feature type="domain" description="Peptidase M6-like" evidence="2">
    <location>
        <begin position="155"/>
        <end position="370"/>
    </location>
</feature>
<dbReference type="PANTHER" id="PTHR41775:SF1">
    <property type="entry name" value="PEPTIDASE M6-LIKE DOMAIN-CONTAINING PROTEIN"/>
    <property type="match status" value="1"/>
</dbReference>
<proteinExistence type="predicted"/>
<dbReference type="GO" id="GO:0006508">
    <property type="term" value="P:proteolysis"/>
    <property type="evidence" value="ECO:0007669"/>
    <property type="project" value="InterPro"/>
</dbReference>
<dbReference type="InterPro" id="IPR008757">
    <property type="entry name" value="Peptidase_M6-like_domain"/>
</dbReference>
<reference evidence="3" key="1">
    <citation type="submission" date="2020-10" db="EMBL/GenBank/DDBJ databases">
        <authorList>
            <person name="Gilroy R."/>
        </authorList>
    </citation>
    <scope>NUCLEOTIDE SEQUENCE</scope>
    <source>
        <strain evidence="3">G3-3990</strain>
    </source>
</reference>
<name>A0A9D9HTX8_9BACT</name>
<evidence type="ECO:0000313" key="3">
    <source>
        <dbReference type="EMBL" id="MBO8460214.1"/>
    </source>
</evidence>
<keyword evidence="3" id="KW-0378">Hydrolase</keyword>
<feature type="chain" id="PRO_5038410202" evidence="1">
    <location>
        <begin position="21"/>
        <end position="743"/>
    </location>
</feature>
<comment type="caution">
    <text evidence="3">The sequence shown here is derived from an EMBL/GenBank/DDBJ whole genome shotgun (WGS) entry which is preliminary data.</text>
</comment>
<evidence type="ECO:0000259" key="2">
    <source>
        <dbReference type="Pfam" id="PF05547"/>
    </source>
</evidence>
<feature type="signal peptide" evidence="1">
    <location>
        <begin position="1"/>
        <end position="20"/>
    </location>
</feature>
<keyword evidence="3" id="KW-0645">Protease</keyword>
<gene>
    <name evidence="3" type="ORF">IAA73_07785</name>
</gene>
<organism evidence="3 4">
    <name type="scientific">Candidatus Gallipaludibacter merdavium</name>
    <dbReference type="NCBI Taxonomy" id="2840839"/>
    <lineage>
        <taxon>Bacteria</taxon>
        <taxon>Pseudomonadati</taxon>
        <taxon>Bacteroidota</taxon>
        <taxon>Bacteroidia</taxon>
        <taxon>Bacteroidales</taxon>
        <taxon>Candidatus Gallipaludibacter</taxon>
    </lineage>
</organism>
<evidence type="ECO:0000313" key="4">
    <source>
        <dbReference type="Proteomes" id="UP000823641"/>
    </source>
</evidence>
<keyword evidence="3" id="KW-0482">Metalloprotease</keyword>
<dbReference type="PANTHER" id="PTHR41775">
    <property type="entry name" value="SECRETED PROTEIN-RELATED"/>
    <property type="match status" value="1"/>
</dbReference>
<accession>A0A9D9HTX8</accession>
<dbReference type="Proteomes" id="UP000823641">
    <property type="component" value="Unassembled WGS sequence"/>
</dbReference>
<dbReference type="Gene3D" id="3.40.390.10">
    <property type="entry name" value="Collagenase (Catalytic Domain)"/>
    <property type="match status" value="1"/>
</dbReference>
<sequence>MKKIIFMFLCAATCIATLMAVPAKRLTQTIVQPDGTEIEVILSGDEYCHYFTTTDGFRIAKNSQGVYEYVILQNNQLELSGLKALNPDMRTTEHAELLTSINQEEQRNFAVQQRMAKRNTRNKMIQQKVEVSERTKMPVILINYSDVQMAVQNPQTAFNDLLNQTGYAANGATGSVKDYYEDASFGQYLPQFDVYGPYTLPQDREYYGANDLWGDDVRAPEMIADACALADQDIDFSQYDANNDGYIDQVLVFYAGHSEAEYGPEESIWPHRWVVYPSINYDGTDEDITFDGKTVADYACFSELKGYTGTDMCGIGTFCHEFGHILGLPDLYATNYSTHNTLGSWDLMDYGPYNNDGRTPPTMSAYERFYLGWLTPTILHEAGNYELVEIQSSNQAYIITSTGEHNLDGANPDPTSFYLLENRQQTSWDTYLPGHGMLVTKVNYSATKWENNTVNNTSRSMGVEIVQADGRSSTDGDSGDTYPNGSLYTSFTPYTNYPVYNITENNGLISFAFMDSSTQSREDADCFTEMFERCTQQGTNDISSSLNNYCDNDGWSGTKIFEENGGLKLASSSSGGELTTPTLGLTGTINVEALLSPFGNDNATITLSLTGNGTLSTTQWQVTAEDVYTCSISDADASTQLTLSVEADNRFYIYAFEACNETISTVNQAHSQTFLQILPTENGLRFENVLQPSNIRIYNAMGQLCWQQKILDAQDCPLPQGFYIVSIFNDAGQLQYSQKIVCQ</sequence>